<organism evidence="1 2">
    <name type="scientific">Hygrophoropsis aurantiaca</name>
    <dbReference type="NCBI Taxonomy" id="72124"/>
    <lineage>
        <taxon>Eukaryota</taxon>
        <taxon>Fungi</taxon>
        <taxon>Dikarya</taxon>
        <taxon>Basidiomycota</taxon>
        <taxon>Agaricomycotina</taxon>
        <taxon>Agaricomycetes</taxon>
        <taxon>Agaricomycetidae</taxon>
        <taxon>Boletales</taxon>
        <taxon>Coniophorineae</taxon>
        <taxon>Hygrophoropsidaceae</taxon>
        <taxon>Hygrophoropsis</taxon>
    </lineage>
</organism>
<protein>
    <submittedName>
        <fullName evidence="1">Uncharacterized protein</fullName>
    </submittedName>
</protein>
<dbReference type="Proteomes" id="UP000790377">
    <property type="component" value="Unassembled WGS sequence"/>
</dbReference>
<proteinExistence type="predicted"/>
<accession>A0ACB8A3S8</accession>
<sequence>MTFQYDTSSLMKRLRPAGSQRDISARLNRGPAEHRDRVDVDLTAAGTDSAGSDSLFDLDPDKVDEFDENPPPKRSIVVASTKKPHNTRLRRGAARKFDRKHRAAIRLLAADGWSPSVIKNSCPLDEAVGIMTIHKVIANGYVPADNVDSDCEYTQWVQAYKDKRKERRDVGRPTQGVGSVAQGPLGQRKILRCGNIAEQRVQKTRVRGPSNAERHPAPESKTVKKPEEPGTRELRAFLRKFPGERNTEDFLWALGQGGISDDETFHAISKWNNKELVEFFKQFEESGWLNKFQWSSLKRGLLQLRKEYPMATRRF</sequence>
<gene>
    <name evidence="1" type="ORF">BJ138DRAFT_460783</name>
</gene>
<comment type="caution">
    <text evidence="1">The sequence shown here is derived from an EMBL/GenBank/DDBJ whole genome shotgun (WGS) entry which is preliminary data.</text>
</comment>
<name>A0ACB8A3S8_9AGAM</name>
<evidence type="ECO:0000313" key="2">
    <source>
        <dbReference type="Proteomes" id="UP000790377"/>
    </source>
</evidence>
<evidence type="ECO:0000313" key="1">
    <source>
        <dbReference type="EMBL" id="KAH7907627.1"/>
    </source>
</evidence>
<reference evidence="1" key="1">
    <citation type="journal article" date="2021" name="New Phytol.">
        <title>Evolutionary innovations through gain and loss of genes in the ectomycorrhizal Boletales.</title>
        <authorList>
            <person name="Wu G."/>
            <person name="Miyauchi S."/>
            <person name="Morin E."/>
            <person name="Kuo A."/>
            <person name="Drula E."/>
            <person name="Varga T."/>
            <person name="Kohler A."/>
            <person name="Feng B."/>
            <person name="Cao Y."/>
            <person name="Lipzen A."/>
            <person name="Daum C."/>
            <person name="Hundley H."/>
            <person name="Pangilinan J."/>
            <person name="Johnson J."/>
            <person name="Barry K."/>
            <person name="LaButti K."/>
            <person name="Ng V."/>
            <person name="Ahrendt S."/>
            <person name="Min B."/>
            <person name="Choi I.G."/>
            <person name="Park H."/>
            <person name="Plett J.M."/>
            <person name="Magnuson J."/>
            <person name="Spatafora J.W."/>
            <person name="Nagy L.G."/>
            <person name="Henrissat B."/>
            <person name="Grigoriev I.V."/>
            <person name="Yang Z.L."/>
            <person name="Xu J."/>
            <person name="Martin F.M."/>
        </authorList>
    </citation>
    <scope>NUCLEOTIDE SEQUENCE</scope>
    <source>
        <strain evidence="1">ATCC 28755</strain>
    </source>
</reference>
<keyword evidence="2" id="KW-1185">Reference proteome</keyword>
<dbReference type="EMBL" id="MU267887">
    <property type="protein sequence ID" value="KAH7907627.1"/>
    <property type="molecule type" value="Genomic_DNA"/>
</dbReference>